<accession>A0ACC0C8A8</accession>
<comment type="caution">
    <text evidence="1">The sequence shown here is derived from an EMBL/GenBank/DDBJ whole genome shotgun (WGS) entry which is preliminary data.</text>
</comment>
<reference evidence="2" key="1">
    <citation type="journal article" date="2023" name="Nat. Plants">
        <title>Single-cell RNA sequencing provides a high-resolution roadmap for understanding the multicellular compartmentation of specialized metabolism.</title>
        <authorList>
            <person name="Sun S."/>
            <person name="Shen X."/>
            <person name="Li Y."/>
            <person name="Li Y."/>
            <person name="Wang S."/>
            <person name="Li R."/>
            <person name="Zhang H."/>
            <person name="Shen G."/>
            <person name="Guo B."/>
            <person name="Wei J."/>
            <person name="Xu J."/>
            <person name="St-Pierre B."/>
            <person name="Chen S."/>
            <person name="Sun C."/>
        </authorList>
    </citation>
    <scope>NUCLEOTIDE SEQUENCE [LARGE SCALE GENOMIC DNA]</scope>
</reference>
<evidence type="ECO:0000313" key="1">
    <source>
        <dbReference type="EMBL" id="KAI5681072.1"/>
    </source>
</evidence>
<sequence length="300" mass="33507">MVVYLGKALKAKKRCSSCFLSVQIARTKQRNKLEGNLAKYLMETTLPSTIGPTLLSLVAFWMDGLLNTASITDDPHRLSIRVLKLQNPQKRFFMKELAKNFEGSYTDLSVANLKRQEGLIMSTDGHMSSQSYQEGTSEPSMRHVNKTLWSIQQSIEGLERQYRSVVGDVEELKKGNSIQNFHPFHEGGYQGRPQGTIGRQKPTVHGRLPILAMVGSRHHRATGNKDLDLREMTFVYYSPLISVSRDENMEFDDAIEARLAALLEQGAERMTVAPYSISNPCSKGTGRGTTHTLTNTGQVG</sequence>
<dbReference type="EMBL" id="CM044701">
    <property type="protein sequence ID" value="KAI5681072.1"/>
    <property type="molecule type" value="Genomic_DNA"/>
</dbReference>
<keyword evidence="2" id="KW-1185">Reference proteome</keyword>
<evidence type="ECO:0000313" key="2">
    <source>
        <dbReference type="Proteomes" id="UP001060085"/>
    </source>
</evidence>
<organism evidence="1 2">
    <name type="scientific">Catharanthus roseus</name>
    <name type="common">Madagascar periwinkle</name>
    <name type="synonym">Vinca rosea</name>
    <dbReference type="NCBI Taxonomy" id="4058"/>
    <lineage>
        <taxon>Eukaryota</taxon>
        <taxon>Viridiplantae</taxon>
        <taxon>Streptophyta</taxon>
        <taxon>Embryophyta</taxon>
        <taxon>Tracheophyta</taxon>
        <taxon>Spermatophyta</taxon>
        <taxon>Magnoliopsida</taxon>
        <taxon>eudicotyledons</taxon>
        <taxon>Gunneridae</taxon>
        <taxon>Pentapetalae</taxon>
        <taxon>asterids</taxon>
        <taxon>lamiids</taxon>
        <taxon>Gentianales</taxon>
        <taxon>Apocynaceae</taxon>
        <taxon>Rauvolfioideae</taxon>
        <taxon>Vinceae</taxon>
        <taxon>Catharanthinae</taxon>
        <taxon>Catharanthus</taxon>
    </lineage>
</organism>
<proteinExistence type="predicted"/>
<gene>
    <name evidence="1" type="ORF">M9H77_02299</name>
</gene>
<protein>
    <submittedName>
        <fullName evidence="1">Uncharacterized protein</fullName>
    </submittedName>
</protein>
<name>A0ACC0C8A8_CATRO</name>
<dbReference type="Proteomes" id="UP001060085">
    <property type="component" value="Linkage Group LG01"/>
</dbReference>